<dbReference type="Pfam" id="PF04657">
    <property type="entry name" value="DMT_YdcZ"/>
    <property type="match status" value="1"/>
</dbReference>
<keyword evidence="1" id="KW-0472">Membrane</keyword>
<evidence type="ECO:0000313" key="4">
    <source>
        <dbReference type="Proteomes" id="UP000503820"/>
    </source>
</evidence>
<keyword evidence="2" id="KW-0732">Signal</keyword>
<keyword evidence="1" id="KW-0812">Transmembrane</keyword>
<dbReference type="AlphaFoldDB" id="A0A7J0BXS5"/>
<comment type="caution">
    <text evidence="3">The sequence shown here is derived from an EMBL/GenBank/DDBJ whole genome shotgun (WGS) entry which is preliminary data.</text>
</comment>
<feature type="chain" id="PRO_5029564090" evidence="2">
    <location>
        <begin position="21"/>
        <end position="147"/>
    </location>
</feature>
<dbReference type="EMBL" id="BLVP01000010">
    <property type="protein sequence ID" value="GFM37804.1"/>
    <property type="molecule type" value="Genomic_DNA"/>
</dbReference>
<dbReference type="PANTHER" id="PTHR34821">
    <property type="entry name" value="INNER MEMBRANE PROTEIN YDCZ"/>
    <property type="match status" value="1"/>
</dbReference>
<feature type="signal peptide" evidence="2">
    <location>
        <begin position="1"/>
        <end position="20"/>
    </location>
</feature>
<name>A0A7J0BXS5_9BACT</name>
<reference evidence="3 4" key="1">
    <citation type="submission" date="2020-05" db="EMBL/GenBank/DDBJ databases">
        <title>Draft genome sequence of Desulfovibrio psychrotolerans JS1T.</title>
        <authorList>
            <person name="Ueno A."/>
            <person name="Tamazawa S."/>
            <person name="Tamamura S."/>
            <person name="Murakami T."/>
            <person name="Kiyama T."/>
            <person name="Inomata H."/>
            <person name="Amano Y."/>
            <person name="Miyakawa K."/>
            <person name="Tamaki H."/>
            <person name="Naganuma T."/>
            <person name="Kaneko K."/>
        </authorList>
    </citation>
    <scope>NUCLEOTIDE SEQUENCE [LARGE SCALE GENOMIC DNA]</scope>
    <source>
        <strain evidence="3 4">JS1</strain>
    </source>
</reference>
<accession>A0A7J0BXS5</accession>
<dbReference type="GO" id="GO:0005886">
    <property type="term" value="C:plasma membrane"/>
    <property type="evidence" value="ECO:0007669"/>
    <property type="project" value="TreeGrafter"/>
</dbReference>
<feature type="transmembrane region" description="Helical" evidence="1">
    <location>
        <begin position="70"/>
        <end position="90"/>
    </location>
</feature>
<sequence>MNLFWIALALLAGATLPTQAGINAQLQLHWARHPALASLVSFTVGTLALVGYCVAARVPFPSLAGTTTQWWHWVGGLLGAVFVTVVTFLAPRLGAATMVGLVVAGQMIASVGLDHFGALGYAERPLTLMRLAGIAMLVGGVVLIRRF</sequence>
<evidence type="ECO:0000256" key="2">
    <source>
        <dbReference type="SAM" id="SignalP"/>
    </source>
</evidence>
<organism evidence="3 4">
    <name type="scientific">Desulfovibrio psychrotolerans</name>
    <dbReference type="NCBI Taxonomy" id="415242"/>
    <lineage>
        <taxon>Bacteria</taxon>
        <taxon>Pseudomonadati</taxon>
        <taxon>Thermodesulfobacteriota</taxon>
        <taxon>Desulfovibrionia</taxon>
        <taxon>Desulfovibrionales</taxon>
        <taxon>Desulfovibrionaceae</taxon>
        <taxon>Desulfovibrio</taxon>
    </lineage>
</organism>
<dbReference type="PANTHER" id="PTHR34821:SF2">
    <property type="entry name" value="INNER MEMBRANE PROTEIN YDCZ"/>
    <property type="match status" value="1"/>
</dbReference>
<feature type="transmembrane region" description="Helical" evidence="1">
    <location>
        <begin position="96"/>
        <end position="116"/>
    </location>
</feature>
<evidence type="ECO:0000256" key="1">
    <source>
        <dbReference type="SAM" id="Phobius"/>
    </source>
</evidence>
<dbReference type="RefSeq" id="WP_174410438.1">
    <property type="nucleotide sequence ID" value="NZ_BLVP01000010.1"/>
</dbReference>
<dbReference type="InterPro" id="IPR006750">
    <property type="entry name" value="YdcZ"/>
</dbReference>
<proteinExistence type="predicted"/>
<feature type="transmembrane region" description="Helical" evidence="1">
    <location>
        <begin position="36"/>
        <end position="58"/>
    </location>
</feature>
<keyword evidence="4" id="KW-1185">Reference proteome</keyword>
<gene>
    <name evidence="3" type="ORF">DSM19430T_24880</name>
</gene>
<keyword evidence="1" id="KW-1133">Transmembrane helix</keyword>
<protein>
    <submittedName>
        <fullName evidence="3">Membrane protein</fullName>
    </submittedName>
</protein>
<dbReference type="Proteomes" id="UP000503820">
    <property type="component" value="Unassembled WGS sequence"/>
</dbReference>
<feature type="transmembrane region" description="Helical" evidence="1">
    <location>
        <begin position="128"/>
        <end position="144"/>
    </location>
</feature>
<evidence type="ECO:0000313" key="3">
    <source>
        <dbReference type="EMBL" id="GFM37804.1"/>
    </source>
</evidence>